<evidence type="ECO:0000313" key="2">
    <source>
        <dbReference type="Proteomes" id="UP001056120"/>
    </source>
</evidence>
<proteinExistence type="predicted"/>
<reference evidence="2" key="1">
    <citation type="journal article" date="2022" name="Mol. Ecol. Resour.">
        <title>The genomes of chicory, endive, great burdock and yacon provide insights into Asteraceae palaeo-polyploidization history and plant inulin production.</title>
        <authorList>
            <person name="Fan W."/>
            <person name="Wang S."/>
            <person name="Wang H."/>
            <person name="Wang A."/>
            <person name="Jiang F."/>
            <person name="Liu H."/>
            <person name="Zhao H."/>
            <person name="Xu D."/>
            <person name="Zhang Y."/>
        </authorList>
    </citation>
    <scope>NUCLEOTIDE SEQUENCE [LARGE SCALE GENOMIC DNA]</scope>
    <source>
        <strain evidence="2">cv. Yunnan</strain>
    </source>
</reference>
<comment type="caution">
    <text evidence="1">The sequence shown here is derived from an EMBL/GenBank/DDBJ whole genome shotgun (WGS) entry which is preliminary data.</text>
</comment>
<sequence>MNSDIPHHNQQQQNINSGLTRYRSAPSSYFSNLINTGMYGDQDLDPFFNPIVPRFVSNDEEFMKQEQLHTMYHNNNNNNKTSIVSSSTSAMDHPTNILRQSSSPAGFLDNGYPMEKLLSRIPENNGGFWDEYLNEFVEGDQISSSENKGKLVRRTRISERMRKLQDLVPNMDKQTSTADMLDLAVDYIKELQNQVEVDLLWSESLLFFDVDNTR</sequence>
<reference evidence="1 2" key="2">
    <citation type="journal article" date="2022" name="Mol. Ecol. Resour.">
        <title>The genomes of chicory, endive, great burdock and yacon provide insights into Asteraceae paleo-polyploidization history and plant inulin production.</title>
        <authorList>
            <person name="Fan W."/>
            <person name="Wang S."/>
            <person name="Wang H."/>
            <person name="Wang A."/>
            <person name="Jiang F."/>
            <person name="Liu H."/>
            <person name="Zhao H."/>
            <person name="Xu D."/>
            <person name="Zhang Y."/>
        </authorList>
    </citation>
    <scope>NUCLEOTIDE SEQUENCE [LARGE SCALE GENOMIC DNA]</scope>
    <source>
        <strain evidence="2">cv. Yunnan</strain>
        <tissue evidence="1">Leaves</tissue>
    </source>
</reference>
<dbReference type="EMBL" id="CM042029">
    <property type="protein sequence ID" value="KAI3793719.1"/>
    <property type="molecule type" value="Genomic_DNA"/>
</dbReference>
<protein>
    <submittedName>
        <fullName evidence="1">Uncharacterized protein</fullName>
    </submittedName>
</protein>
<organism evidence="1 2">
    <name type="scientific">Smallanthus sonchifolius</name>
    <dbReference type="NCBI Taxonomy" id="185202"/>
    <lineage>
        <taxon>Eukaryota</taxon>
        <taxon>Viridiplantae</taxon>
        <taxon>Streptophyta</taxon>
        <taxon>Embryophyta</taxon>
        <taxon>Tracheophyta</taxon>
        <taxon>Spermatophyta</taxon>
        <taxon>Magnoliopsida</taxon>
        <taxon>eudicotyledons</taxon>
        <taxon>Gunneridae</taxon>
        <taxon>Pentapetalae</taxon>
        <taxon>asterids</taxon>
        <taxon>campanulids</taxon>
        <taxon>Asterales</taxon>
        <taxon>Asteraceae</taxon>
        <taxon>Asteroideae</taxon>
        <taxon>Heliantheae alliance</taxon>
        <taxon>Millerieae</taxon>
        <taxon>Smallanthus</taxon>
    </lineage>
</organism>
<evidence type="ECO:0000313" key="1">
    <source>
        <dbReference type="EMBL" id="KAI3793719.1"/>
    </source>
</evidence>
<keyword evidence="2" id="KW-1185">Reference proteome</keyword>
<name>A0ACB9HCX6_9ASTR</name>
<dbReference type="Proteomes" id="UP001056120">
    <property type="component" value="Linkage Group LG12"/>
</dbReference>
<accession>A0ACB9HCX6</accession>
<gene>
    <name evidence="1" type="ORF">L1987_36340</name>
</gene>